<dbReference type="EMBL" id="FMTY01000011">
    <property type="protein sequence ID" value="SCX18931.1"/>
    <property type="molecule type" value="Genomic_DNA"/>
</dbReference>
<gene>
    <name evidence="1" type="ORF">SAMN02927925_02753</name>
</gene>
<organism evidence="1 2">
    <name type="scientific">Flavobacterium saliperosum</name>
    <dbReference type="NCBI Taxonomy" id="329186"/>
    <lineage>
        <taxon>Bacteria</taxon>
        <taxon>Pseudomonadati</taxon>
        <taxon>Bacteroidota</taxon>
        <taxon>Flavobacteriia</taxon>
        <taxon>Flavobacteriales</taxon>
        <taxon>Flavobacteriaceae</taxon>
        <taxon>Flavobacterium</taxon>
    </lineage>
</organism>
<dbReference type="STRING" id="329186.SAMN02927925_02753"/>
<reference evidence="1 2" key="1">
    <citation type="submission" date="2016-10" db="EMBL/GenBank/DDBJ databases">
        <authorList>
            <person name="de Groot N.N."/>
        </authorList>
    </citation>
    <scope>NUCLEOTIDE SEQUENCE [LARGE SCALE GENOMIC DNA]</scope>
    <source>
        <strain evidence="1 2">CGMCC 1.3801</strain>
    </source>
</reference>
<accession>A0A1G4WAE2</accession>
<evidence type="ECO:0000313" key="1">
    <source>
        <dbReference type="EMBL" id="SCX18931.1"/>
    </source>
</evidence>
<protein>
    <submittedName>
        <fullName evidence="1">Uncharacterized protein</fullName>
    </submittedName>
</protein>
<dbReference type="Proteomes" id="UP000182124">
    <property type="component" value="Unassembled WGS sequence"/>
</dbReference>
<name>A0A1G4WAE2_9FLAO</name>
<evidence type="ECO:0000313" key="2">
    <source>
        <dbReference type="Proteomes" id="UP000182124"/>
    </source>
</evidence>
<sequence>MTTKYKNFVISIFSDSAYSLDSSDNLYNYDKKYFDESDYIFPSIYGIRVVRDEEEFSAIIGSAGGATAASNKSVIVENDKLFMCCGDSVYCLSLPDLNLNWKTKVDTITCFELFKIDNFFIVHGELEITRLSIEGEIEWQHSGRDIFVTQNGENDFEIKNGIIIAKDWDNNEYKFDFKGNVIN</sequence>
<proteinExistence type="predicted"/>
<dbReference type="eggNOG" id="ENOG5032S66">
    <property type="taxonomic scope" value="Bacteria"/>
</dbReference>
<dbReference type="AlphaFoldDB" id="A0A1G4WAE2"/>